<evidence type="ECO:0000256" key="8">
    <source>
        <dbReference type="ARBA" id="ARBA00023319"/>
    </source>
</evidence>
<evidence type="ECO:0000256" key="7">
    <source>
        <dbReference type="ARBA" id="ARBA00023180"/>
    </source>
</evidence>
<keyword evidence="12" id="KW-1185">Reference proteome</keyword>
<dbReference type="Pfam" id="PF08205">
    <property type="entry name" value="C2-set_2"/>
    <property type="match status" value="1"/>
</dbReference>
<dbReference type="InterPro" id="IPR047164">
    <property type="entry name" value="OX2G-like"/>
</dbReference>
<keyword evidence="7" id="KW-0325">Glycoprotein</keyword>
<feature type="transmembrane region" description="Helical" evidence="9">
    <location>
        <begin position="336"/>
        <end position="359"/>
    </location>
</feature>
<sequence length="367" mass="40037">MCGPSLRLSLLLWIVGATTQSRVTAPASLTAEAGRPIVLSCNITMATVDTVRQVRWINKHGKLLLAYEQRVPVRISHQEPNVKLNASTNDSSYITIKRVRPADDGCYRCVFDVFPGGQKEGSTCISVTGKVHLEGNRTAIIGRPVTLSCWYSLGERVRQVLWRKTAEQGDTSVVASYTKHSRHTEEQFKGRVSLSPTLGETKLTFDKVSMEDEACYTCEFHTFPDGTRSAATCLSVYVLPQPEVSHVTTSSGVTEANCTAQSRPAAFITWDTGGDNRTLGPPILSLYEQGDGTTTVTSTMIFQSGVLSEQSIKCIVRHQGLEKPITLPLNSDVRPAMIILISVCGVAVVLLLCLCVCLCKSFICTDD</sequence>
<dbReference type="PANTHER" id="PTHR46841:SF4">
    <property type="entry name" value="SC:D189"/>
    <property type="match status" value="1"/>
</dbReference>
<dbReference type="RefSeq" id="XP_013883166.1">
    <property type="nucleotide sequence ID" value="XM_014027712.1"/>
</dbReference>
<dbReference type="GO" id="GO:0030424">
    <property type="term" value="C:axon"/>
    <property type="evidence" value="ECO:0007669"/>
    <property type="project" value="TreeGrafter"/>
</dbReference>
<reference evidence="13" key="1">
    <citation type="submission" date="2025-08" db="UniProtKB">
        <authorList>
            <consortium name="RefSeq"/>
        </authorList>
    </citation>
    <scope>IDENTIFICATION</scope>
</reference>
<evidence type="ECO:0000256" key="6">
    <source>
        <dbReference type="ARBA" id="ARBA00023157"/>
    </source>
</evidence>
<proteinExistence type="predicted"/>
<comment type="subcellular location">
    <subcellularLocation>
        <location evidence="1">Membrane</location>
        <topology evidence="1">Single-pass membrane protein</topology>
    </subcellularLocation>
</comment>
<dbReference type="Gene3D" id="2.60.40.10">
    <property type="entry name" value="Immunoglobulins"/>
    <property type="match status" value="3"/>
</dbReference>
<keyword evidence="4 9" id="KW-1133">Transmembrane helix</keyword>
<evidence type="ECO:0000256" key="10">
    <source>
        <dbReference type="SAM" id="SignalP"/>
    </source>
</evidence>
<evidence type="ECO:0000256" key="2">
    <source>
        <dbReference type="ARBA" id="ARBA00022692"/>
    </source>
</evidence>
<evidence type="ECO:0000256" key="4">
    <source>
        <dbReference type="ARBA" id="ARBA00022989"/>
    </source>
</evidence>
<keyword evidence="6" id="KW-1015">Disulfide bond</keyword>
<evidence type="ECO:0000313" key="12">
    <source>
        <dbReference type="Proteomes" id="UP000192220"/>
    </source>
</evidence>
<evidence type="ECO:0000259" key="11">
    <source>
        <dbReference type="PROSITE" id="PS50835"/>
    </source>
</evidence>
<dbReference type="GO" id="GO:0034113">
    <property type="term" value="P:heterotypic cell-cell adhesion"/>
    <property type="evidence" value="ECO:0007669"/>
    <property type="project" value="TreeGrafter"/>
</dbReference>
<evidence type="ECO:0000313" key="13">
    <source>
        <dbReference type="RefSeq" id="XP_013883166.1"/>
    </source>
</evidence>
<dbReference type="OrthoDB" id="8749387at2759"/>
<dbReference type="InterPro" id="IPR003598">
    <property type="entry name" value="Ig_sub2"/>
</dbReference>
<protein>
    <submittedName>
        <fullName evidence="13">OX-2 membrane glycoprotein</fullName>
    </submittedName>
</protein>
<gene>
    <name evidence="13" type="primary">LOC106531790</name>
</gene>
<evidence type="ECO:0000256" key="3">
    <source>
        <dbReference type="ARBA" id="ARBA00022729"/>
    </source>
</evidence>
<dbReference type="InterPro" id="IPR007110">
    <property type="entry name" value="Ig-like_dom"/>
</dbReference>
<dbReference type="InterPro" id="IPR003599">
    <property type="entry name" value="Ig_sub"/>
</dbReference>
<dbReference type="GeneID" id="106531790"/>
<keyword evidence="2 9" id="KW-0812">Transmembrane</keyword>
<dbReference type="PANTHER" id="PTHR46841">
    <property type="entry name" value="OX-2 MEMBRANE GLYCOPROTEIN"/>
    <property type="match status" value="1"/>
</dbReference>
<dbReference type="InterPro" id="IPR013783">
    <property type="entry name" value="Ig-like_fold"/>
</dbReference>
<feature type="signal peptide" evidence="10">
    <location>
        <begin position="1"/>
        <end position="20"/>
    </location>
</feature>
<accession>A0A2I4CT61</accession>
<feature type="domain" description="Ig-like" evidence="11">
    <location>
        <begin position="242"/>
        <end position="326"/>
    </location>
</feature>
<feature type="chain" id="PRO_5014168660" evidence="10">
    <location>
        <begin position="21"/>
        <end position="367"/>
    </location>
</feature>
<keyword evidence="8" id="KW-0393">Immunoglobulin domain</keyword>
<evidence type="ECO:0000256" key="9">
    <source>
        <dbReference type="SAM" id="Phobius"/>
    </source>
</evidence>
<keyword evidence="3 10" id="KW-0732">Signal</keyword>
<keyword evidence="5 9" id="KW-0472">Membrane</keyword>
<dbReference type="InterPro" id="IPR013162">
    <property type="entry name" value="CD80_C2-set"/>
</dbReference>
<evidence type="ECO:0000256" key="1">
    <source>
        <dbReference type="ARBA" id="ARBA00004167"/>
    </source>
</evidence>
<dbReference type="PROSITE" id="PS50835">
    <property type="entry name" value="IG_LIKE"/>
    <property type="match status" value="3"/>
</dbReference>
<dbReference type="Pfam" id="PF07686">
    <property type="entry name" value="V-set"/>
    <property type="match status" value="2"/>
</dbReference>
<dbReference type="GO" id="GO:0016020">
    <property type="term" value="C:membrane"/>
    <property type="evidence" value="ECO:0007669"/>
    <property type="project" value="UniProtKB-SubCell"/>
</dbReference>
<dbReference type="GO" id="GO:0150079">
    <property type="term" value="P:negative regulation of neuroinflammatory response"/>
    <property type="evidence" value="ECO:0007669"/>
    <property type="project" value="TreeGrafter"/>
</dbReference>
<dbReference type="KEGG" id="alim:106531790"/>
<dbReference type="GO" id="GO:0043025">
    <property type="term" value="C:neuronal cell body"/>
    <property type="evidence" value="ECO:0007669"/>
    <property type="project" value="TreeGrafter"/>
</dbReference>
<dbReference type="SUPFAM" id="SSF48726">
    <property type="entry name" value="Immunoglobulin"/>
    <property type="match status" value="3"/>
</dbReference>
<name>A0A2I4CT61_AUSLI</name>
<dbReference type="InterPro" id="IPR036179">
    <property type="entry name" value="Ig-like_dom_sf"/>
</dbReference>
<feature type="domain" description="Ig-like" evidence="11">
    <location>
        <begin position="142"/>
        <end position="235"/>
    </location>
</feature>
<dbReference type="GO" id="GO:0009986">
    <property type="term" value="C:cell surface"/>
    <property type="evidence" value="ECO:0007669"/>
    <property type="project" value="TreeGrafter"/>
</dbReference>
<dbReference type="Proteomes" id="UP000192220">
    <property type="component" value="Unplaced"/>
</dbReference>
<feature type="domain" description="Ig-like" evidence="11">
    <location>
        <begin position="4"/>
        <end position="128"/>
    </location>
</feature>
<dbReference type="GO" id="GO:0098632">
    <property type="term" value="F:cell-cell adhesion mediator activity"/>
    <property type="evidence" value="ECO:0007669"/>
    <property type="project" value="InterPro"/>
</dbReference>
<dbReference type="SMART" id="SM00408">
    <property type="entry name" value="IGc2"/>
    <property type="match status" value="2"/>
</dbReference>
<organism evidence="12 13">
    <name type="scientific">Austrofundulus limnaeus</name>
    <name type="common">Annual killifish</name>
    <dbReference type="NCBI Taxonomy" id="52670"/>
    <lineage>
        <taxon>Eukaryota</taxon>
        <taxon>Metazoa</taxon>
        <taxon>Chordata</taxon>
        <taxon>Craniata</taxon>
        <taxon>Vertebrata</taxon>
        <taxon>Euteleostomi</taxon>
        <taxon>Actinopterygii</taxon>
        <taxon>Neopterygii</taxon>
        <taxon>Teleostei</taxon>
        <taxon>Neoteleostei</taxon>
        <taxon>Acanthomorphata</taxon>
        <taxon>Ovalentaria</taxon>
        <taxon>Atherinomorphae</taxon>
        <taxon>Cyprinodontiformes</taxon>
        <taxon>Rivulidae</taxon>
        <taxon>Austrofundulus</taxon>
    </lineage>
</organism>
<dbReference type="AlphaFoldDB" id="A0A2I4CT61"/>
<dbReference type="InterPro" id="IPR013106">
    <property type="entry name" value="Ig_V-set"/>
</dbReference>
<dbReference type="SMART" id="SM00409">
    <property type="entry name" value="IG"/>
    <property type="match status" value="2"/>
</dbReference>
<dbReference type="SMART" id="SM00406">
    <property type="entry name" value="IGv"/>
    <property type="match status" value="2"/>
</dbReference>
<evidence type="ECO:0000256" key="5">
    <source>
        <dbReference type="ARBA" id="ARBA00023136"/>
    </source>
</evidence>
<dbReference type="InParanoid" id="A0A2I4CT61"/>